<protein>
    <submittedName>
        <fullName evidence="2">Uncharacterized protein</fullName>
    </submittedName>
</protein>
<accession>A0AAV4CMI7</accession>
<organism evidence="2 3">
    <name type="scientific">Plakobranchus ocellatus</name>
    <dbReference type="NCBI Taxonomy" id="259542"/>
    <lineage>
        <taxon>Eukaryota</taxon>
        <taxon>Metazoa</taxon>
        <taxon>Spiralia</taxon>
        <taxon>Lophotrochozoa</taxon>
        <taxon>Mollusca</taxon>
        <taxon>Gastropoda</taxon>
        <taxon>Heterobranchia</taxon>
        <taxon>Euthyneura</taxon>
        <taxon>Panpulmonata</taxon>
        <taxon>Sacoglossa</taxon>
        <taxon>Placobranchoidea</taxon>
        <taxon>Plakobranchidae</taxon>
        <taxon>Plakobranchus</taxon>
    </lineage>
</organism>
<feature type="region of interest" description="Disordered" evidence="1">
    <location>
        <begin position="1"/>
        <end position="99"/>
    </location>
</feature>
<evidence type="ECO:0000313" key="3">
    <source>
        <dbReference type="Proteomes" id="UP000735302"/>
    </source>
</evidence>
<keyword evidence="3" id="KW-1185">Reference proteome</keyword>
<dbReference type="Proteomes" id="UP000735302">
    <property type="component" value="Unassembled WGS sequence"/>
</dbReference>
<evidence type="ECO:0000256" key="1">
    <source>
        <dbReference type="SAM" id="MobiDB-lite"/>
    </source>
</evidence>
<sequence length="99" mass="10555">MKKPKKVTFVKQHDDKKSLEGPDAQEDEDDEDDESSSTSSSGTSATSMTTTVTSGEGSGEAEQVPASAANRKVSFHPKKSVYSVDGTSLSKNQEVTEKI</sequence>
<reference evidence="2 3" key="1">
    <citation type="journal article" date="2021" name="Elife">
        <title>Chloroplast acquisition without the gene transfer in kleptoplastic sea slugs, Plakobranchus ocellatus.</title>
        <authorList>
            <person name="Maeda T."/>
            <person name="Takahashi S."/>
            <person name="Yoshida T."/>
            <person name="Shimamura S."/>
            <person name="Takaki Y."/>
            <person name="Nagai Y."/>
            <person name="Toyoda A."/>
            <person name="Suzuki Y."/>
            <person name="Arimoto A."/>
            <person name="Ishii H."/>
            <person name="Satoh N."/>
            <person name="Nishiyama T."/>
            <person name="Hasebe M."/>
            <person name="Maruyama T."/>
            <person name="Minagawa J."/>
            <person name="Obokata J."/>
            <person name="Shigenobu S."/>
        </authorList>
    </citation>
    <scope>NUCLEOTIDE SEQUENCE [LARGE SCALE GENOMIC DNA]</scope>
</reference>
<feature type="compositionally biased region" description="Acidic residues" evidence="1">
    <location>
        <begin position="23"/>
        <end position="35"/>
    </location>
</feature>
<feature type="compositionally biased region" description="Low complexity" evidence="1">
    <location>
        <begin position="36"/>
        <end position="55"/>
    </location>
</feature>
<comment type="caution">
    <text evidence="2">The sequence shown here is derived from an EMBL/GenBank/DDBJ whole genome shotgun (WGS) entry which is preliminary data.</text>
</comment>
<dbReference type="AlphaFoldDB" id="A0AAV4CMI7"/>
<name>A0AAV4CMI7_9GAST</name>
<evidence type="ECO:0000313" key="2">
    <source>
        <dbReference type="EMBL" id="GFO33106.1"/>
    </source>
</evidence>
<feature type="compositionally biased region" description="Basic and acidic residues" evidence="1">
    <location>
        <begin position="11"/>
        <end position="20"/>
    </location>
</feature>
<gene>
    <name evidence="2" type="ORF">PoB_005961100</name>
</gene>
<dbReference type="EMBL" id="BLXT01006765">
    <property type="protein sequence ID" value="GFO33106.1"/>
    <property type="molecule type" value="Genomic_DNA"/>
</dbReference>
<proteinExistence type="predicted"/>